<reference evidence="3 4" key="1">
    <citation type="journal article" date="2015" name="Nat. Commun.">
        <title>Outbred genome sequencing and CRISPR/Cas9 gene editing in butterflies.</title>
        <authorList>
            <person name="Li X."/>
            <person name="Fan D."/>
            <person name="Zhang W."/>
            <person name="Liu G."/>
            <person name="Zhang L."/>
            <person name="Zhao L."/>
            <person name="Fang X."/>
            <person name="Chen L."/>
            <person name="Dong Y."/>
            <person name="Chen Y."/>
            <person name="Ding Y."/>
            <person name="Zhao R."/>
            <person name="Feng M."/>
            <person name="Zhu Y."/>
            <person name="Feng Y."/>
            <person name="Jiang X."/>
            <person name="Zhu D."/>
            <person name="Xiang H."/>
            <person name="Feng X."/>
            <person name="Li S."/>
            <person name="Wang J."/>
            <person name="Zhang G."/>
            <person name="Kronforst M.R."/>
            <person name="Wang W."/>
        </authorList>
    </citation>
    <scope>NUCLEOTIDE SEQUENCE [LARGE SCALE GENOMIC DNA]</scope>
    <source>
        <strain evidence="3">Ya'a_city_454_Pm</strain>
        <tissue evidence="3">Whole body</tissue>
    </source>
</reference>
<dbReference type="InParanoid" id="A0A194QKW5"/>
<name>A0A194QKW5_PAPMA</name>
<evidence type="ECO:0000256" key="2">
    <source>
        <dbReference type="SAM" id="SignalP"/>
    </source>
</evidence>
<protein>
    <submittedName>
        <fullName evidence="3">Uncharacterized protein</fullName>
    </submittedName>
</protein>
<feature type="chain" id="PRO_5008264422" evidence="2">
    <location>
        <begin position="18"/>
        <end position="215"/>
    </location>
</feature>
<organism evidence="3 4">
    <name type="scientific">Papilio machaon</name>
    <name type="common">Old World swallowtail butterfly</name>
    <dbReference type="NCBI Taxonomy" id="76193"/>
    <lineage>
        <taxon>Eukaryota</taxon>
        <taxon>Metazoa</taxon>
        <taxon>Ecdysozoa</taxon>
        <taxon>Arthropoda</taxon>
        <taxon>Hexapoda</taxon>
        <taxon>Insecta</taxon>
        <taxon>Pterygota</taxon>
        <taxon>Neoptera</taxon>
        <taxon>Endopterygota</taxon>
        <taxon>Lepidoptera</taxon>
        <taxon>Glossata</taxon>
        <taxon>Ditrysia</taxon>
        <taxon>Papilionoidea</taxon>
        <taxon>Papilionidae</taxon>
        <taxon>Papilioninae</taxon>
        <taxon>Papilio</taxon>
    </lineage>
</organism>
<evidence type="ECO:0000313" key="4">
    <source>
        <dbReference type="Proteomes" id="UP000053240"/>
    </source>
</evidence>
<dbReference type="EMBL" id="KQ461198">
    <property type="protein sequence ID" value="KPJ06213.1"/>
    <property type="molecule type" value="Genomic_DNA"/>
</dbReference>
<evidence type="ECO:0000313" key="3">
    <source>
        <dbReference type="EMBL" id="KPJ06213.1"/>
    </source>
</evidence>
<dbReference type="Proteomes" id="UP000053240">
    <property type="component" value="Unassembled WGS sequence"/>
</dbReference>
<gene>
    <name evidence="3" type="ORF">RR48_14655</name>
</gene>
<feature type="region of interest" description="Disordered" evidence="1">
    <location>
        <begin position="191"/>
        <end position="215"/>
    </location>
</feature>
<accession>A0A194QKW5</accession>
<keyword evidence="2" id="KW-0732">Signal</keyword>
<sequence>MKLVWTFCVLKIICSAAAPIAEEQPNLPDEDEFRDKRSSYTIPYVSPCAASSLPMVPSYHMNLPPVQNYLRPHYYNYNYPRYRSIDPNEMNLLNMDMYRSAQNAQGSIEGMPSDLNKPGITILNSHNYAQAMPNMPAVGLFPYVNPDPMHVPLLITCTPSIAQGQMVQPQMQHNIFHSDGFRNTEYEDLFERDSESQPEYLTNSEKQENVAVKPQ</sequence>
<evidence type="ECO:0000256" key="1">
    <source>
        <dbReference type="SAM" id="MobiDB-lite"/>
    </source>
</evidence>
<proteinExistence type="predicted"/>
<feature type="signal peptide" evidence="2">
    <location>
        <begin position="1"/>
        <end position="17"/>
    </location>
</feature>
<keyword evidence="4" id="KW-1185">Reference proteome</keyword>
<dbReference type="AlphaFoldDB" id="A0A194QKW5"/>